<evidence type="ECO:0000256" key="11">
    <source>
        <dbReference type="ARBA" id="ARBA00044884"/>
    </source>
</evidence>
<evidence type="ECO:0000256" key="19">
    <source>
        <dbReference type="ARBA" id="ARBA00044919"/>
    </source>
</evidence>
<evidence type="ECO:0000256" key="9">
    <source>
        <dbReference type="ARBA" id="ARBA00044878"/>
    </source>
</evidence>
<evidence type="ECO:0000256" key="12">
    <source>
        <dbReference type="ARBA" id="ARBA00044891"/>
    </source>
</evidence>
<feature type="transmembrane region" description="Helical" evidence="25">
    <location>
        <begin position="105"/>
        <end position="125"/>
    </location>
</feature>
<comment type="catalytic activity">
    <reaction evidence="19">
        <text>L-alanyl-L-lysine(out) = L-alanyl-L-lysine(in)</text>
        <dbReference type="Rhea" id="RHEA:79415"/>
        <dbReference type="ChEBI" id="CHEBI:192470"/>
    </reaction>
</comment>
<accession>A0A7M7L2J7</accession>
<feature type="transmembrane region" description="Helical" evidence="25">
    <location>
        <begin position="443"/>
        <end position="462"/>
    </location>
</feature>
<dbReference type="Proteomes" id="UP000594260">
    <property type="component" value="Unplaced"/>
</dbReference>
<dbReference type="GO" id="GO:0005765">
    <property type="term" value="C:lysosomal membrane"/>
    <property type="evidence" value="ECO:0007669"/>
    <property type="project" value="UniProtKB-SubCell"/>
</dbReference>
<evidence type="ECO:0000256" key="24">
    <source>
        <dbReference type="ARBA" id="ARBA00046376"/>
    </source>
</evidence>
<dbReference type="Pfam" id="PF07690">
    <property type="entry name" value="MFS_1"/>
    <property type="match status" value="1"/>
</dbReference>
<keyword evidence="5 25" id="KW-1133">Transmembrane helix</keyword>
<evidence type="ECO:0000256" key="22">
    <source>
        <dbReference type="ARBA" id="ARBA00045018"/>
    </source>
</evidence>
<organism evidence="26 27">
    <name type="scientific">Varroa destructor</name>
    <name type="common">Honeybee mite</name>
    <dbReference type="NCBI Taxonomy" id="109461"/>
    <lineage>
        <taxon>Eukaryota</taxon>
        <taxon>Metazoa</taxon>
        <taxon>Ecdysozoa</taxon>
        <taxon>Arthropoda</taxon>
        <taxon>Chelicerata</taxon>
        <taxon>Arachnida</taxon>
        <taxon>Acari</taxon>
        <taxon>Parasitiformes</taxon>
        <taxon>Mesostigmata</taxon>
        <taxon>Gamasina</taxon>
        <taxon>Dermanyssoidea</taxon>
        <taxon>Varroidae</taxon>
        <taxon>Varroa</taxon>
    </lineage>
</organism>
<evidence type="ECO:0000256" key="4">
    <source>
        <dbReference type="ARBA" id="ARBA00022692"/>
    </source>
</evidence>
<evidence type="ECO:0000256" key="15">
    <source>
        <dbReference type="ARBA" id="ARBA00044899"/>
    </source>
</evidence>
<dbReference type="InterPro" id="IPR036259">
    <property type="entry name" value="MFS_trans_sf"/>
</dbReference>
<comment type="function">
    <text evidence="23">Lysosomal dipeptide uniporter that selectively exports lysine, arginine or histidine-containing dipeptides with a net positive charge from the lysosome lumen into the cytosol. Could play a role in a specific type of protein O-glycosylation indirectly regulating macrophages migration and tissue invasion. Also essential for liver homeostasis.</text>
</comment>
<comment type="catalytic activity">
    <reaction evidence="16">
        <text>L-lysyl-L-lysine(out) = L-lysyl-L-lysine(in)</text>
        <dbReference type="Rhea" id="RHEA:79403"/>
        <dbReference type="ChEBI" id="CHEBI:229956"/>
    </reaction>
</comment>
<comment type="catalytic activity">
    <reaction evidence="12">
        <text>L-lysyl-L-alpha-amino acid(out) = L-lysyl-L-alpha-amino acid(in)</text>
        <dbReference type="Rhea" id="RHEA:79387"/>
        <dbReference type="ChEBI" id="CHEBI:229965"/>
    </reaction>
</comment>
<evidence type="ECO:0000256" key="21">
    <source>
        <dbReference type="ARBA" id="ARBA00044985"/>
    </source>
</evidence>
<keyword evidence="6 25" id="KW-0472">Membrane</keyword>
<dbReference type="AlphaFoldDB" id="A0A7M7L2J7"/>
<comment type="subunit">
    <text evidence="24">Homodimer. Interacts with lysosomal protein GLMP (via lumenal domain); the interaction starts while both proteins are still in the endoplasmic reticulum and is required for stabilization of MFSD1 in lysosomes but has no direct effect on its targeting to lysosomes or transporter activity.</text>
</comment>
<protein>
    <recommendedName>
        <fullName evidence="21">Lysosomal dipeptide transporter MFSD1</fullName>
    </recommendedName>
    <alternativeName>
        <fullName evidence="22">Major facilitator superfamily domain-containing protein 1</fullName>
    </alternativeName>
</protein>
<comment type="catalytic activity">
    <reaction evidence="8">
        <text>L-lysyl-L-alanine(out) = L-lysyl-L-alanine(in)</text>
        <dbReference type="Rhea" id="RHEA:79399"/>
        <dbReference type="ChEBI" id="CHEBI:229954"/>
    </reaction>
</comment>
<dbReference type="GeneID" id="111255333"/>
<dbReference type="InterPro" id="IPR011701">
    <property type="entry name" value="MFS"/>
</dbReference>
<dbReference type="FunCoup" id="A0A7M7L2J7">
    <property type="interactions" value="1107"/>
</dbReference>
<feature type="transmembrane region" description="Helical" evidence="25">
    <location>
        <begin position="61"/>
        <end position="78"/>
    </location>
</feature>
<evidence type="ECO:0000256" key="16">
    <source>
        <dbReference type="ARBA" id="ARBA00044900"/>
    </source>
</evidence>
<comment type="subcellular location">
    <subcellularLocation>
        <location evidence="1">Lysosome membrane</location>
        <topology evidence="1">Multi-pass membrane protein</topology>
    </subcellularLocation>
</comment>
<dbReference type="RefSeq" id="XP_022672932.1">
    <property type="nucleotide sequence ID" value="XM_022817197.1"/>
</dbReference>
<evidence type="ECO:0000256" key="20">
    <source>
        <dbReference type="ARBA" id="ARBA00044924"/>
    </source>
</evidence>
<evidence type="ECO:0000256" key="7">
    <source>
        <dbReference type="ARBA" id="ARBA00023228"/>
    </source>
</evidence>
<dbReference type="CDD" id="cd17340">
    <property type="entry name" value="MFS_MFSD1"/>
    <property type="match status" value="1"/>
</dbReference>
<evidence type="ECO:0000256" key="18">
    <source>
        <dbReference type="ARBA" id="ARBA00044912"/>
    </source>
</evidence>
<evidence type="ECO:0000256" key="1">
    <source>
        <dbReference type="ARBA" id="ARBA00004155"/>
    </source>
</evidence>
<evidence type="ECO:0000256" key="2">
    <source>
        <dbReference type="ARBA" id="ARBA00008335"/>
    </source>
</evidence>
<comment type="catalytic activity">
    <reaction evidence="9">
        <text>L-histidyl-glycine(out) = L-histidyl-glycine(in)</text>
        <dbReference type="Rhea" id="RHEA:79395"/>
        <dbReference type="ChEBI" id="CHEBI:229957"/>
    </reaction>
</comment>
<feature type="transmembrane region" description="Helical" evidence="25">
    <location>
        <begin position="374"/>
        <end position="398"/>
    </location>
</feature>
<dbReference type="KEGG" id="vde:111255333"/>
<feature type="transmembrane region" description="Helical" evidence="25">
    <location>
        <begin position="162"/>
        <end position="183"/>
    </location>
</feature>
<evidence type="ECO:0000256" key="14">
    <source>
        <dbReference type="ARBA" id="ARBA00044898"/>
    </source>
</evidence>
<evidence type="ECO:0000256" key="3">
    <source>
        <dbReference type="ARBA" id="ARBA00022448"/>
    </source>
</evidence>
<sequence length="493" mass="55516">MKGTQVSLRAGAIIFDKRDQIMAQPENHNALLNSEYSESQEFRHHYNGCDLCNPSTRLHRYFIFIFMCLLPFGSYFCYDNPAALQKHIMEDMNVTDADYANLYSWYSYPNVILCFFGGFFIDSVFGIRMGTIVFAGFTCLGQIIFAGGALINHFWVMVFGRFIFGIGGESLTVAQNTYAVLWFRDKELNTVFGLLLSIARAGSLVNFNAMVPVYNEVMKHFKGHEALGVTLMLAGVLCIFSLICAIILAAFDKRAERILNRAAHGTGETVNIKDVLYFPVQFWLLCLVCVTYYVSIFPFISFGSCYLQTKYKFSEAKANEITSFPYLVSAIISPLCGLICDVFGLNLFWTLIATVLSFACHLVFSFAPMDISPLLPYFVMTTLGFMFSFFACAFWPMVAIVIPEHQLGTAYGVMQAIQNVGLAVVTQLVGVIKDHGGYDWVEFFFLGWLSLAIASCIVLQIYNKAIKGGLNPPLYRERFRCCRQNEDEVPLVD</sequence>
<evidence type="ECO:0000256" key="23">
    <source>
        <dbReference type="ARBA" id="ARBA00045709"/>
    </source>
</evidence>
<evidence type="ECO:0000256" key="25">
    <source>
        <dbReference type="SAM" id="Phobius"/>
    </source>
</evidence>
<dbReference type="SUPFAM" id="SSF103473">
    <property type="entry name" value="MFS general substrate transporter"/>
    <property type="match status" value="1"/>
</dbReference>
<feature type="transmembrane region" description="Helical" evidence="25">
    <location>
        <begin position="226"/>
        <end position="251"/>
    </location>
</feature>
<evidence type="ECO:0000256" key="5">
    <source>
        <dbReference type="ARBA" id="ARBA00022989"/>
    </source>
</evidence>
<evidence type="ECO:0000256" key="8">
    <source>
        <dbReference type="ARBA" id="ARBA00044876"/>
    </source>
</evidence>
<comment type="catalytic activity">
    <reaction evidence="10">
        <text>L-alpha-aminoacyl-L-arginine(out) = L-alpha-aminoacyl-L-arginine(in)</text>
        <dbReference type="Rhea" id="RHEA:79367"/>
        <dbReference type="ChEBI" id="CHEBI:229968"/>
    </reaction>
</comment>
<evidence type="ECO:0000256" key="6">
    <source>
        <dbReference type="ARBA" id="ARBA00023136"/>
    </source>
</evidence>
<comment type="catalytic activity">
    <reaction evidence="13">
        <text>L-alpha-aminoacyl-L-lysine(out) = L-alpha-aminoacyl-L-lysine(in)</text>
        <dbReference type="Rhea" id="RHEA:79383"/>
        <dbReference type="ChEBI" id="CHEBI:229966"/>
    </reaction>
</comment>
<dbReference type="InterPro" id="IPR052187">
    <property type="entry name" value="MFSD1"/>
</dbReference>
<comment type="catalytic activity">
    <reaction evidence="11">
        <text>L-alpha-aminoacyl-L-histidine(out) = L-alpha-aminoacyl-L-histidine(in)</text>
        <dbReference type="Rhea" id="RHEA:79375"/>
        <dbReference type="ChEBI" id="CHEBI:229967"/>
    </reaction>
</comment>
<dbReference type="PANTHER" id="PTHR23512">
    <property type="entry name" value="MAJOR FACILITATOR SUPERFAMILY DOMAIN-CONTAINING PROTEIN 1"/>
    <property type="match status" value="1"/>
</dbReference>
<feature type="transmembrane region" description="Helical" evidence="25">
    <location>
        <begin position="282"/>
        <end position="303"/>
    </location>
</feature>
<dbReference type="EnsemblMetazoa" id="XM_022817197">
    <property type="protein sequence ID" value="XP_022672932"/>
    <property type="gene ID" value="LOC111255333"/>
</dbReference>
<comment type="catalytic activity">
    <reaction evidence="14">
        <text>L-aspartyl-L-lysine(out) = L-aspartyl-L-lysine(in)</text>
        <dbReference type="Rhea" id="RHEA:79411"/>
        <dbReference type="ChEBI" id="CHEBI:229953"/>
    </reaction>
</comment>
<proteinExistence type="inferred from homology"/>
<evidence type="ECO:0000256" key="13">
    <source>
        <dbReference type="ARBA" id="ARBA00044893"/>
    </source>
</evidence>
<feature type="transmembrane region" description="Helical" evidence="25">
    <location>
        <begin position="132"/>
        <end position="156"/>
    </location>
</feature>
<dbReference type="OMA" id="CVLYYSA"/>
<evidence type="ECO:0000256" key="17">
    <source>
        <dbReference type="ARBA" id="ARBA00044903"/>
    </source>
</evidence>
<evidence type="ECO:0000256" key="10">
    <source>
        <dbReference type="ARBA" id="ARBA00044881"/>
    </source>
</evidence>
<dbReference type="OrthoDB" id="424834at2759"/>
<evidence type="ECO:0000313" key="26">
    <source>
        <dbReference type="EnsemblMetazoa" id="XP_022672932"/>
    </source>
</evidence>
<evidence type="ECO:0000313" key="27">
    <source>
        <dbReference type="Proteomes" id="UP000594260"/>
    </source>
</evidence>
<keyword evidence="3" id="KW-0813">Transport</keyword>
<comment type="similarity">
    <text evidence="2">Belongs to the major facilitator superfamily.</text>
</comment>
<dbReference type="GO" id="GO:0022857">
    <property type="term" value="F:transmembrane transporter activity"/>
    <property type="evidence" value="ECO:0007669"/>
    <property type="project" value="InterPro"/>
</dbReference>
<comment type="catalytic activity">
    <reaction evidence="15">
        <text>L-arginyl-L-alpha-amino acid(out) = L-arginyl-L-alpha-amino acid(in)</text>
        <dbReference type="Rhea" id="RHEA:79371"/>
        <dbReference type="ChEBI" id="CHEBI:84315"/>
    </reaction>
</comment>
<keyword evidence="7" id="KW-0458">Lysosome</keyword>
<dbReference type="InParanoid" id="A0A7M7L2J7"/>
<dbReference type="Gene3D" id="1.20.1250.20">
    <property type="entry name" value="MFS general substrate transporter like domains"/>
    <property type="match status" value="2"/>
</dbReference>
<feature type="transmembrane region" description="Helical" evidence="25">
    <location>
        <begin position="190"/>
        <end position="214"/>
    </location>
</feature>
<feature type="transmembrane region" description="Helical" evidence="25">
    <location>
        <begin position="410"/>
        <end position="431"/>
    </location>
</feature>
<comment type="catalytic activity">
    <reaction evidence="18">
        <text>L-histidyl-L-alpha-amino acid(out) = L-histidyl-L-alpha-amino acid(in)</text>
        <dbReference type="Rhea" id="RHEA:79379"/>
        <dbReference type="ChEBI" id="CHEBI:229964"/>
    </reaction>
</comment>
<comment type="catalytic activity">
    <reaction evidence="17">
        <text>L-arginyl-glycine(out) = L-arginyl-glycine(in)</text>
        <dbReference type="Rhea" id="RHEA:79391"/>
        <dbReference type="ChEBI" id="CHEBI:229955"/>
    </reaction>
</comment>
<name>A0A7M7L2J7_VARDE</name>
<dbReference type="PANTHER" id="PTHR23512:SF3">
    <property type="entry name" value="MAJOR FACILITATOR SUPERFAMILY DOMAIN-CONTAINING PROTEIN 1"/>
    <property type="match status" value="1"/>
</dbReference>
<reference evidence="26" key="1">
    <citation type="submission" date="2021-01" db="UniProtKB">
        <authorList>
            <consortium name="EnsemblMetazoa"/>
        </authorList>
    </citation>
    <scope>IDENTIFICATION</scope>
</reference>
<comment type="catalytic activity">
    <reaction evidence="20">
        <text>L-lysyl-glycine(out) = L-lysyl-glycine(in)</text>
        <dbReference type="Rhea" id="RHEA:79407"/>
        <dbReference type="ChEBI" id="CHEBI:191202"/>
    </reaction>
</comment>
<keyword evidence="4 25" id="KW-0812">Transmembrane</keyword>
<feature type="transmembrane region" description="Helical" evidence="25">
    <location>
        <begin position="347"/>
        <end position="368"/>
    </location>
</feature>
<feature type="transmembrane region" description="Helical" evidence="25">
    <location>
        <begin position="323"/>
        <end position="340"/>
    </location>
</feature>
<keyword evidence="27" id="KW-1185">Reference proteome</keyword>